<feature type="compositionally biased region" description="Basic residues" evidence="1">
    <location>
        <begin position="121"/>
        <end position="132"/>
    </location>
</feature>
<feature type="compositionally biased region" description="Basic and acidic residues" evidence="1">
    <location>
        <begin position="158"/>
        <end position="174"/>
    </location>
</feature>
<protein>
    <submittedName>
        <fullName evidence="2">Uncharacterized protein</fullName>
    </submittedName>
</protein>
<sequence length="174" mass="20079">PSTQSDISMKHFLDFLSTAYRLNDALENYPLETFKKCNTIDWNQLNTCAFVSELFQNSLTDKQFHRKSCDKDHDYLTEEADNCNATKQNGAGITYCDNFQQFDQSITNRPTEECKPVVKQNYKRGEKHKRGRSASLGGNNISNRGDKSKLDKRRSSFTKKDNSETKTRNRSEVN</sequence>
<name>A0A1B6FE88_9HEMI</name>
<evidence type="ECO:0000256" key="1">
    <source>
        <dbReference type="SAM" id="MobiDB-lite"/>
    </source>
</evidence>
<organism evidence="2">
    <name type="scientific">Cuerna arida</name>
    <dbReference type="NCBI Taxonomy" id="1464854"/>
    <lineage>
        <taxon>Eukaryota</taxon>
        <taxon>Metazoa</taxon>
        <taxon>Ecdysozoa</taxon>
        <taxon>Arthropoda</taxon>
        <taxon>Hexapoda</taxon>
        <taxon>Insecta</taxon>
        <taxon>Pterygota</taxon>
        <taxon>Neoptera</taxon>
        <taxon>Paraneoptera</taxon>
        <taxon>Hemiptera</taxon>
        <taxon>Auchenorrhyncha</taxon>
        <taxon>Membracoidea</taxon>
        <taxon>Cicadellidae</taxon>
        <taxon>Cicadellinae</taxon>
        <taxon>Proconiini</taxon>
        <taxon>Cuerna</taxon>
    </lineage>
</organism>
<feature type="non-terminal residue" evidence="2">
    <location>
        <position position="1"/>
    </location>
</feature>
<dbReference type="EMBL" id="GECZ01021247">
    <property type="protein sequence ID" value="JAS48522.1"/>
    <property type="molecule type" value="Transcribed_RNA"/>
</dbReference>
<evidence type="ECO:0000313" key="2">
    <source>
        <dbReference type="EMBL" id="JAS48522.1"/>
    </source>
</evidence>
<proteinExistence type="predicted"/>
<reference evidence="2" key="1">
    <citation type="submission" date="2015-11" db="EMBL/GenBank/DDBJ databases">
        <title>De novo transcriptome assembly of four potential Pierce s Disease insect vectors from Arizona vineyards.</title>
        <authorList>
            <person name="Tassone E.E."/>
        </authorList>
    </citation>
    <scope>NUCLEOTIDE SEQUENCE</scope>
</reference>
<feature type="non-terminal residue" evidence="2">
    <location>
        <position position="174"/>
    </location>
</feature>
<accession>A0A1B6FE88</accession>
<feature type="region of interest" description="Disordered" evidence="1">
    <location>
        <begin position="111"/>
        <end position="174"/>
    </location>
</feature>
<gene>
    <name evidence="2" type="ORF">g.6954</name>
</gene>
<dbReference type="AlphaFoldDB" id="A0A1B6FE88"/>